<sequence length="419" mass="47227">MPGDDKFAEAVRPALEALLSDLQHTTEVLRRANLSDRYGGSQDIEPIYQEQQRRDEPSNSLSPGPSSANRNSEPRLRFSPNTSVHTYSDAERISYADVDSDYANASPHPSSPNPQKDRIARPAVQTLLSQLDDACSKQNLGANSYNDVRRSPSQDPSNVNSMIGTMRSDYSAQHGVNTIPKGDCAGCTKPIIGQVVIALGRMWHPEHFNCCECNDELGHRNFFERNGKAYCEDDYHNAFSPRCFQCNQAIRDRCVTAMGKNFHMQCFVCVECGREFGDEGFHERDGRAYCRRDFFRLFAPKCNGCQNPITNNFITALGTHWHPDCFVCQMCGTNFDAGSFFDLQGVPLCEQHYHEKRGSLCSVCRQPISGRCVSAMGLKFHPEHFRCSFCAHQLTKGTFKEVNRKPYCHKCYNNTHALT</sequence>
<dbReference type="CDD" id="cd09338">
    <property type="entry name" value="LIM3_Paxillin_like"/>
    <property type="match status" value="1"/>
</dbReference>
<evidence type="ECO:0000256" key="4">
    <source>
        <dbReference type="ARBA" id="ARBA00022737"/>
    </source>
</evidence>
<keyword evidence="7 9" id="KW-0440">LIM domain</keyword>
<dbReference type="Pfam" id="PF00412">
    <property type="entry name" value="LIM"/>
    <property type="match status" value="4"/>
</dbReference>
<protein>
    <recommendedName>
        <fullName evidence="11">LIM zinc-binding domain-containing protein</fullName>
    </recommendedName>
</protein>
<keyword evidence="3 9" id="KW-0479">Metal-binding</keyword>
<dbReference type="GO" id="GO:0046872">
    <property type="term" value="F:metal ion binding"/>
    <property type="evidence" value="ECO:0007669"/>
    <property type="project" value="UniProtKB-KW"/>
</dbReference>
<keyword evidence="5 9" id="KW-0862">Zinc</keyword>
<dbReference type="FunFam" id="2.10.110.10:FF:000018">
    <property type="entry name" value="Paxillin isoform 1"/>
    <property type="match status" value="1"/>
</dbReference>
<evidence type="ECO:0000256" key="5">
    <source>
        <dbReference type="ARBA" id="ARBA00022833"/>
    </source>
</evidence>
<name>A0AA36GAZ1_9BILA</name>
<evidence type="ECO:0000256" key="9">
    <source>
        <dbReference type="PROSITE-ProRule" id="PRU00125"/>
    </source>
</evidence>
<evidence type="ECO:0000313" key="12">
    <source>
        <dbReference type="EMBL" id="CAJ0578945.1"/>
    </source>
</evidence>
<feature type="region of interest" description="Disordered" evidence="10">
    <location>
        <begin position="139"/>
        <end position="158"/>
    </location>
</feature>
<dbReference type="SMART" id="SM00132">
    <property type="entry name" value="LIM"/>
    <property type="match status" value="4"/>
</dbReference>
<proteinExistence type="predicted"/>
<dbReference type="SUPFAM" id="SSF57716">
    <property type="entry name" value="Glucocorticoid receptor-like (DNA-binding domain)"/>
    <property type="match status" value="5"/>
</dbReference>
<evidence type="ECO:0000256" key="2">
    <source>
        <dbReference type="ARBA" id="ARBA00022490"/>
    </source>
</evidence>
<feature type="non-terminal residue" evidence="12">
    <location>
        <position position="419"/>
    </location>
</feature>
<dbReference type="Gene3D" id="2.10.110.10">
    <property type="entry name" value="Cysteine Rich Protein"/>
    <property type="match status" value="4"/>
</dbReference>
<organism evidence="12 13">
    <name type="scientific">Mesorhabditis spiculigera</name>
    <dbReference type="NCBI Taxonomy" id="96644"/>
    <lineage>
        <taxon>Eukaryota</taxon>
        <taxon>Metazoa</taxon>
        <taxon>Ecdysozoa</taxon>
        <taxon>Nematoda</taxon>
        <taxon>Chromadorea</taxon>
        <taxon>Rhabditida</taxon>
        <taxon>Rhabditina</taxon>
        <taxon>Rhabditomorpha</taxon>
        <taxon>Rhabditoidea</taxon>
        <taxon>Rhabditidae</taxon>
        <taxon>Mesorhabditinae</taxon>
        <taxon>Mesorhabditis</taxon>
    </lineage>
</organism>
<feature type="domain" description="LIM zinc-binding" evidence="11">
    <location>
        <begin position="359"/>
        <end position="418"/>
    </location>
</feature>
<comment type="subcellular location">
    <subcellularLocation>
        <location evidence="1">Cell junction</location>
    </subcellularLocation>
    <subcellularLocation>
        <location evidence="8">Cytoplasm</location>
        <location evidence="8">Myofibril</location>
        <location evidence="8">Sarcomere</location>
        <location evidence="8">M line</location>
    </subcellularLocation>
</comment>
<keyword evidence="6" id="KW-0965">Cell junction</keyword>
<evidence type="ECO:0000256" key="8">
    <source>
        <dbReference type="ARBA" id="ARBA00037833"/>
    </source>
</evidence>
<dbReference type="GO" id="GO:0070161">
    <property type="term" value="C:anchoring junction"/>
    <property type="evidence" value="ECO:0007669"/>
    <property type="project" value="UniProtKB-SubCell"/>
</dbReference>
<dbReference type="InterPro" id="IPR001781">
    <property type="entry name" value="Znf_LIM"/>
</dbReference>
<evidence type="ECO:0000256" key="6">
    <source>
        <dbReference type="ARBA" id="ARBA00022949"/>
    </source>
</evidence>
<dbReference type="GO" id="GO:0055120">
    <property type="term" value="C:striated muscle dense body"/>
    <property type="evidence" value="ECO:0007669"/>
    <property type="project" value="UniProtKB-ARBA"/>
</dbReference>
<dbReference type="PANTHER" id="PTHR24216:SF8">
    <property type="entry name" value="PAXILLIN, ISOFORM F"/>
    <property type="match status" value="1"/>
</dbReference>
<evidence type="ECO:0000259" key="11">
    <source>
        <dbReference type="PROSITE" id="PS50023"/>
    </source>
</evidence>
<dbReference type="EMBL" id="CATQJA010002655">
    <property type="protein sequence ID" value="CAJ0578945.1"/>
    <property type="molecule type" value="Genomic_DNA"/>
</dbReference>
<dbReference type="GO" id="GO:0031430">
    <property type="term" value="C:M band"/>
    <property type="evidence" value="ECO:0007669"/>
    <property type="project" value="UniProtKB-SubCell"/>
</dbReference>
<dbReference type="FunFam" id="2.10.110.10:FF:000008">
    <property type="entry name" value="Paxillin isoform 1"/>
    <property type="match status" value="1"/>
</dbReference>
<dbReference type="PANTHER" id="PTHR24216">
    <property type="entry name" value="PAXILLIN-RELATED"/>
    <property type="match status" value="1"/>
</dbReference>
<dbReference type="PROSITE" id="PS00478">
    <property type="entry name" value="LIM_DOMAIN_1"/>
    <property type="match status" value="3"/>
</dbReference>
<evidence type="ECO:0000256" key="1">
    <source>
        <dbReference type="ARBA" id="ARBA00004282"/>
    </source>
</evidence>
<dbReference type="PROSITE" id="PS50023">
    <property type="entry name" value="LIM_DOMAIN_2"/>
    <property type="match status" value="4"/>
</dbReference>
<feature type="compositionally biased region" description="Polar residues" evidence="10">
    <location>
        <begin position="58"/>
        <end position="71"/>
    </location>
</feature>
<evidence type="ECO:0000256" key="3">
    <source>
        <dbReference type="ARBA" id="ARBA00022723"/>
    </source>
</evidence>
<evidence type="ECO:0000313" key="13">
    <source>
        <dbReference type="Proteomes" id="UP001177023"/>
    </source>
</evidence>
<feature type="region of interest" description="Disordered" evidence="10">
    <location>
        <begin position="32"/>
        <end position="85"/>
    </location>
</feature>
<feature type="domain" description="LIM zinc-binding" evidence="11">
    <location>
        <begin position="182"/>
        <end position="240"/>
    </location>
</feature>
<reference evidence="12" key="1">
    <citation type="submission" date="2023-06" db="EMBL/GenBank/DDBJ databases">
        <authorList>
            <person name="Delattre M."/>
        </authorList>
    </citation>
    <scope>NUCLEOTIDE SEQUENCE</scope>
    <source>
        <strain evidence="12">AF72</strain>
    </source>
</reference>
<evidence type="ECO:0000256" key="7">
    <source>
        <dbReference type="ARBA" id="ARBA00023038"/>
    </source>
</evidence>
<dbReference type="Proteomes" id="UP001177023">
    <property type="component" value="Unassembled WGS sequence"/>
</dbReference>
<evidence type="ECO:0000256" key="10">
    <source>
        <dbReference type="SAM" id="MobiDB-lite"/>
    </source>
</evidence>
<keyword evidence="2" id="KW-0963">Cytoplasm</keyword>
<dbReference type="FunFam" id="2.10.110.10:FF:000009">
    <property type="entry name" value="Paxillin isoform 1"/>
    <property type="match status" value="2"/>
</dbReference>
<keyword evidence="4" id="KW-0677">Repeat</keyword>
<keyword evidence="13" id="KW-1185">Reference proteome</keyword>
<gene>
    <name evidence="12" type="ORF">MSPICULIGERA_LOCUS17183</name>
</gene>
<feature type="domain" description="LIM zinc-binding" evidence="11">
    <location>
        <begin position="241"/>
        <end position="300"/>
    </location>
</feature>
<comment type="caution">
    <text evidence="12">The sequence shown here is derived from an EMBL/GenBank/DDBJ whole genome shotgun (WGS) entry which is preliminary data.</text>
</comment>
<dbReference type="CDD" id="cd09339">
    <property type="entry name" value="LIM4_Paxillin_like"/>
    <property type="match status" value="1"/>
</dbReference>
<accession>A0AA36GAZ1</accession>
<dbReference type="AlphaFoldDB" id="A0AA36GAZ1"/>
<feature type="domain" description="LIM zinc-binding" evidence="11">
    <location>
        <begin position="301"/>
        <end position="358"/>
    </location>
</feature>